<dbReference type="InParanoid" id="A0A5Q0BEP2"/>
<keyword evidence="4" id="KW-1185">Reference proteome</keyword>
<name>A0A5Q0BEP2_9GAMM</name>
<evidence type="ECO:0000256" key="1">
    <source>
        <dbReference type="SAM" id="MobiDB-lite"/>
    </source>
</evidence>
<dbReference type="Proteomes" id="UP000325755">
    <property type="component" value="Chromosome"/>
</dbReference>
<protein>
    <submittedName>
        <fullName evidence="3">Relaxase/mobilization nuclease domain-containing protein</fullName>
    </submittedName>
</protein>
<feature type="domain" description="Large polyvalent protein-associated" evidence="2">
    <location>
        <begin position="681"/>
        <end position="762"/>
    </location>
</feature>
<proteinExistence type="predicted"/>
<evidence type="ECO:0000259" key="2">
    <source>
        <dbReference type="Pfam" id="PF18821"/>
    </source>
</evidence>
<accession>A0A5Q0BEP2</accession>
<organism evidence="3 4">
    <name type="scientific">Candidatus Methylospira mobilis</name>
    <dbReference type="NCBI Taxonomy" id="1808979"/>
    <lineage>
        <taxon>Bacteria</taxon>
        <taxon>Pseudomonadati</taxon>
        <taxon>Pseudomonadota</taxon>
        <taxon>Gammaproteobacteria</taxon>
        <taxon>Methylococcales</taxon>
        <taxon>Methylococcaceae</taxon>
        <taxon>Candidatus Methylospira</taxon>
    </lineage>
</organism>
<reference evidence="3 4" key="1">
    <citation type="submission" date="2019-09" db="EMBL/GenBank/DDBJ databases">
        <title>Ecophysiology of the spiral-shaped methanotroph Methylospira mobilis as revealed by the complete genome sequence.</title>
        <authorList>
            <person name="Oshkin I.Y."/>
            <person name="Dedysh S.N."/>
            <person name="Miroshnikov K."/>
            <person name="Danilova O.V."/>
            <person name="Hakobyan A."/>
            <person name="Liesack W."/>
        </authorList>
    </citation>
    <scope>NUCLEOTIDE SEQUENCE [LARGE SCALE GENOMIC DNA]</scope>
    <source>
        <strain evidence="3 4">Shm1</strain>
    </source>
</reference>
<dbReference type="OrthoDB" id="279005at2"/>
<feature type="region of interest" description="Disordered" evidence="1">
    <location>
        <begin position="558"/>
        <end position="617"/>
    </location>
</feature>
<dbReference type="EMBL" id="CP044205">
    <property type="protein sequence ID" value="QFY42333.1"/>
    <property type="molecule type" value="Genomic_DNA"/>
</dbReference>
<dbReference type="Pfam" id="PF18821">
    <property type="entry name" value="LPD7"/>
    <property type="match status" value="1"/>
</dbReference>
<dbReference type="AlphaFoldDB" id="A0A5Q0BEP2"/>
<dbReference type="KEGG" id="mmob:F6R98_06580"/>
<feature type="compositionally biased region" description="Acidic residues" evidence="1">
    <location>
        <begin position="788"/>
        <end position="797"/>
    </location>
</feature>
<evidence type="ECO:0000313" key="4">
    <source>
        <dbReference type="Proteomes" id="UP000325755"/>
    </source>
</evidence>
<feature type="compositionally biased region" description="Basic and acidic residues" evidence="1">
    <location>
        <begin position="558"/>
        <end position="583"/>
    </location>
</feature>
<gene>
    <name evidence="3" type="ORF">F6R98_06580</name>
</gene>
<dbReference type="InterPro" id="IPR040677">
    <property type="entry name" value="LPD7"/>
</dbReference>
<sequence>MLIRVGGGNDGIAEYLRDGQKQGRQYTRDELDERVILDGDLELTDTIIKGMNNDGERYLHITLAFKEDELSPETLQSITGDFKQFVMSAYDADEFNFYAEAHLPKIKSYISKKTGDFIERKPHIHIVIPEKNLLSGQRLNPLGRVAYQTKFLEAFQEHANAKYGLASPKDNRRCEFTGESEIISRYKGDLFKGNAQALKERILSAVLERKITDYATFKSMLTEHGATRTRNAGTDREYENIKPPEHIKGVNLKDYVFSPEFIQKSHADKLKLITDEIINRYHSQQHTRDTEQKYIDTLNEWRDVRAPEIKYINSGQRKLYTAFKKANIDEKRVILAERAAKFYKKHRPEQNLTIHEKEITNERPDYERINADRIRNGQRAALVYQSGLDAARRQAPPQALAGVRNLSSGHMVHTGNETPLLLQANARDSLAQGRSTDIEMRRARAGYSGNAGEQEVAHTANRGADGVINQLQYERQELLRADLDEFRQIKLELDAQQLLDHLSQTHGVIPEKYEITQGNDGGDRIKAGSRNLNVSDFLTREMHLSFAEAAPILKREYERQQAQKTDKPLPARELPAARDRQRQIEQPIKTGKTGHAVQQAIAEDKEQNTLTANSKTSQRDKDYLVYRAQQRDETALAELRRQSIARRTTQLNGIKEGVKRDSEDEEAEALAAPILRRIPFTVDQHGNVTYYADEAKQRALVIDSAEHVGVKDTEDTRAIKIALRLAVQKWGANIEAIGSDEFKERCARVAADMGLDIKFKEEIADTDIAQSKTGPEPVAPDVTKDDQTNDDDDSPRM</sequence>
<evidence type="ECO:0000313" key="3">
    <source>
        <dbReference type="EMBL" id="QFY42333.1"/>
    </source>
</evidence>
<feature type="region of interest" description="Disordered" evidence="1">
    <location>
        <begin position="765"/>
        <end position="797"/>
    </location>
</feature>